<dbReference type="GO" id="GO:0005829">
    <property type="term" value="C:cytosol"/>
    <property type="evidence" value="ECO:0007669"/>
    <property type="project" value="TreeGrafter"/>
</dbReference>
<evidence type="ECO:0000256" key="7">
    <source>
        <dbReference type="ARBA" id="ARBA00029936"/>
    </source>
</evidence>
<keyword evidence="4" id="KW-0067">ATP-binding</keyword>
<evidence type="ECO:0000256" key="8">
    <source>
        <dbReference type="SAM" id="Coils"/>
    </source>
</evidence>
<evidence type="ECO:0000256" key="3">
    <source>
        <dbReference type="ARBA" id="ARBA00022741"/>
    </source>
</evidence>
<name>A0A2G9TME4_TELCI</name>
<keyword evidence="2" id="KW-0436">Ligase</keyword>
<dbReference type="SUPFAM" id="SSF47323">
    <property type="entry name" value="Anticodon-binding domain of a subclass of class I aminoacyl-tRNA synthetases"/>
    <property type="match status" value="1"/>
</dbReference>
<sequence>MVAYVETIIENSNTLKEVDSDHPADEWILSRLAGALEQVDNHMSQYMPHLAFMELQSFILGSLCDVYLASFFQLQRSVELESDMDILLAMVSSVRSIRQQLQLPSSMVFRGALHCDEASHDFSRLAPVLFDLAKFDLLEVISHDHAVPSGFTVCPLPGRNGRLSLKIEDSYRSDFVSRLQRLMKKSEERSDQFRKKAEKYEAIVLRDKQEGKVKPHVIDKNEKKARQARGVANGALEEVARIRVLLEEMSA</sequence>
<dbReference type="Proteomes" id="UP000230423">
    <property type="component" value="Unassembled WGS sequence"/>
</dbReference>
<dbReference type="PANTHER" id="PTHR11946">
    <property type="entry name" value="VALYL-TRNA SYNTHETASES"/>
    <property type="match status" value="1"/>
</dbReference>
<dbReference type="EMBL" id="KZ358859">
    <property type="protein sequence ID" value="PIO59095.1"/>
    <property type="molecule type" value="Genomic_DNA"/>
</dbReference>
<evidence type="ECO:0000256" key="4">
    <source>
        <dbReference type="ARBA" id="ARBA00022840"/>
    </source>
</evidence>
<dbReference type="InterPro" id="IPR009080">
    <property type="entry name" value="tRNAsynth_Ia_anticodon-bd"/>
</dbReference>
<keyword evidence="11" id="KW-1185">Reference proteome</keyword>
<dbReference type="InterPro" id="IPR002303">
    <property type="entry name" value="Valyl-tRNA_ligase"/>
</dbReference>
<gene>
    <name evidence="10" type="ORF">TELCIR_19454</name>
</gene>
<evidence type="ECO:0000313" key="10">
    <source>
        <dbReference type="EMBL" id="PIO59095.1"/>
    </source>
</evidence>
<feature type="coiled-coil region" evidence="8">
    <location>
        <begin position="176"/>
        <end position="203"/>
    </location>
</feature>
<dbReference type="GO" id="GO:0005524">
    <property type="term" value="F:ATP binding"/>
    <property type="evidence" value="ECO:0007669"/>
    <property type="project" value="UniProtKB-KW"/>
</dbReference>
<proteinExistence type="predicted"/>
<evidence type="ECO:0000256" key="6">
    <source>
        <dbReference type="ARBA" id="ARBA00023146"/>
    </source>
</evidence>
<dbReference type="OrthoDB" id="10412801at2759"/>
<dbReference type="GO" id="GO:0004832">
    <property type="term" value="F:valine-tRNA ligase activity"/>
    <property type="evidence" value="ECO:0007669"/>
    <property type="project" value="UniProtKB-EC"/>
</dbReference>
<accession>A0A2G9TME4</accession>
<dbReference type="AlphaFoldDB" id="A0A2G9TME4"/>
<reference evidence="10 11" key="1">
    <citation type="submission" date="2015-09" db="EMBL/GenBank/DDBJ databases">
        <title>Draft genome of the parasitic nematode Teladorsagia circumcincta isolate WARC Sus (inbred).</title>
        <authorList>
            <person name="Mitreva M."/>
        </authorList>
    </citation>
    <scope>NUCLEOTIDE SEQUENCE [LARGE SCALE GENOMIC DNA]</scope>
    <source>
        <strain evidence="10 11">S</strain>
    </source>
</reference>
<evidence type="ECO:0000259" key="9">
    <source>
        <dbReference type="Pfam" id="PF08264"/>
    </source>
</evidence>
<keyword evidence="5" id="KW-0648">Protein biosynthesis</keyword>
<dbReference type="PANTHER" id="PTHR11946:SF111">
    <property type="entry name" value="VALINE--TRNA LIGASE"/>
    <property type="match status" value="1"/>
</dbReference>
<dbReference type="Gene3D" id="1.10.730.10">
    <property type="entry name" value="Isoleucyl-tRNA Synthetase, Domain 1"/>
    <property type="match status" value="1"/>
</dbReference>
<feature type="domain" description="Methionyl/Valyl/Leucyl/Isoleucyl-tRNA synthetase anticodon-binding" evidence="9">
    <location>
        <begin position="25"/>
        <end position="68"/>
    </location>
</feature>
<keyword evidence="8" id="KW-0175">Coiled coil</keyword>
<dbReference type="Pfam" id="PF08264">
    <property type="entry name" value="Anticodon_1"/>
    <property type="match status" value="1"/>
</dbReference>
<keyword evidence="3" id="KW-0547">Nucleotide-binding</keyword>
<keyword evidence="6" id="KW-0030">Aminoacyl-tRNA synthetase</keyword>
<evidence type="ECO:0000256" key="2">
    <source>
        <dbReference type="ARBA" id="ARBA00022598"/>
    </source>
</evidence>
<evidence type="ECO:0000256" key="1">
    <source>
        <dbReference type="ARBA" id="ARBA00013169"/>
    </source>
</evidence>
<dbReference type="EC" id="6.1.1.9" evidence="1"/>
<protein>
    <recommendedName>
        <fullName evidence="1">valine--tRNA ligase</fullName>
        <ecNumber evidence="1">6.1.1.9</ecNumber>
    </recommendedName>
    <alternativeName>
        <fullName evidence="7">Valyl-tRNA synthetase</fullName>
    </alternativeName>
</protein>
<dbReference type="InterPro" id="IPR013155">
    <property type="entry name" value="M/V/L/I-tRNA-synth_anticd-bd"/>
</dbReference>
<organism evidence="10 11">
    <name type="scientific">Teladorsagia circumcincta</name>
    <name type="common">Brown stomach worm</name>
    <name type="synonym">Ostertagia circumcincta</name>
    <dbReference type="NCBI Taxonomy" id="45464"/>
    <lineage>
        <taxon>Eukaryota</taxon>
        <taxon>Metazoa</taxon>
        <taxon>Ecdysozoa</taxon>
        <taxon>Nematoda</taxon>
        <taxon>Chromadorea</taxon>
        <taxon>Rhabditida</taxon>
        <taxon>Rhabditina</taxon>
        <taxon>Rhabditomorpha</taxon>
        <taxon>Strongyloidea</taxon>
        <taxon>Trichostrongylidae</taxon>
        <taxon>Teladorsagia</taxon>
    </lineage>
</organism>
<evidence type="ECO:0000256" key="5">
    <source>
        <dbReference type="ARBA" id="ARBA00022917"/>
    </source>
</evidence>
<evidence type="ECO:0000313" key="11">
    <source>
        <dbReference type="Proteomes" id="UP000230423"/>
    </source>
</evidence>
<dbReference type="GO" id="GO:0006438">
    <property type="term" value="P:valyl-tRNA aminoacylation"/>
    <property type="evidence" value="ECO:0007669"/>
    <property type="project" value="InterPro"/>
</dbReference>